<evidence type="ECO:0008006" key="3">
    <source>
        <dbReference type="Google" id="ProtNLM"/>
    </source>
</evidence>
<organism evidence="2">
    <name type="scientific">Rhipicephalus appendiculatus</name>
    <name type="common">Brown ear tick</name>
    <dbReference type="NCBI Taxonomy" id="34631"/>
    <lineage>
        <taxon>Eukaryota</taxon>
        <taxon>Metazoa</taxon>
        <taxon>Ecdysozoa</taxon>
        <taxon>Arthropoda</taxon>
        <taxon>Chelicerata</taxon>
        <taxon>Arachnida</taxon>
        <taxon>Acari</taxon>
        <taxon>Parasitiformes</taxon>
        <taxon>Ixodida</taxon>
        <taxon>Ixodoidea</taxon>
        <taxon>Ixodidae</taxon>
        <taxon>Rhipicephalinae</taxon>
        <taxon>Rhipicephalus</taxon>
        <taxon>Rhipicephalus</taxon>
    </lineage>
</organism>
<name>A0A131YDJ6_RHIAP</name>
<evidence type="ECO:0000256" key="1">
    <source>
        <dbReference type="SAM" id="SignalP"/>
    </source>
</evidence>
<sequence>MCHEVTCCLQLLAGVSCGVELCPPRCFSLQPVSASMHPEGNGFRQREVCAQRLAKHLLALQVYPIHRKAFAMVASSLCT</sequence>
<dbReference type="AlphaFoldDB" id="A0A131YDJ6"/>
<evidence type="ECO:0000313" key="2">
    <source>
        <dbReference type="EMBL" id="JAP76530.1"/>
    </source>
</evidence>
<protein>
    <recommendedName>
        <fullName evidence="3">Secreted protein</fullName>
    </recommendedName>
</protein>
<feature type="chain" id="PRO_5007284791" description="Secreted protein" evidence="1">
    <location>
        <begin position="18"/>
        <end position="79"/>
    </location>
</feature>
<accession>A0A131YDJ6</accession>
<proteinExistence type="predicted"/>
<reference evidence="2" key="1">
    <citation type="journal article" date="2016" name="Ticks Tick Borne Dis.">
        <title>De novo assembly and annotation of the salivary gland transcriptome of Rhipicephalus appendiculatus male and female ticks during blood feeding.</title>
        <authorList>
            <person name="de Castro M.H."/>
            <person name="de Klerk D."/>
            <person name="Pienaar R."/>
            <person name="Latif A.A."/>
            <person name="Rees D.J."/>
            <person name="Mans B.J."/>
        </authorList>
    </citation>
    <scope>NUCLEOTIDE SEQUENCE</scope>
    <source>
        <tissue evidence="2">Salivary glands</tissue>
    </source>
</reference>
<feature type="signal peptide" evidence="1">
    <location>
        <begin position="1"/>
        <end position="17"/>
    </location>
</feature>
<dbReference type="EMBL" id="GEDV01012027">
    <property type="protein sequence ID" value="JAP76530.1"/>
    <property type="molecule type" value="Transcribed_RNA"/>
</dbReference>
<keyword evidence="1" id="KW-0732">Signal</keyword>